<gene>
    <name evidence="2" type="ORF">BSU04_38635</name>
</gene>
<evidence type="ECO:0000259" key="1">
    <source>
        <dbReference type="Pfam" id="PF13924"/>
    </source>
</evidence>
<dbReference type="Proteomes" id="UP000214720">
    <property type="component" value="Unassembled WGS sequence"/>
</dbReference>
<dbReference type="InterPro" id="IPR024311">
    <property type="entry name" value="Lipocalin-like"/>
</dbReference>
<evidence type="ECO:0000313" key="2">
    <source>
        <dbReference type="EMBL" id="OXC73266.1"/>
    </source>
</evidence>
<protein>
    <recommendedName>
        <fullName evidence="1">Lipocalin-like domain-containing protein</fullName>
    </recommendedName>
</protein>
<dbReference type="EMBL" id="MTHB01000256">
    <property type="protein sequence ID" value="OXC73266.1"/>
    <property type="molecule type" value="Genomic_DNA"/>
</dbReference>
<reference evidence="3" key="1">
    <citation type="submission" date="2017-01" db="EMBL/GenBank/DDBJ databases">
        <title>Genome Analysis of Deinococcus marmoris KOPRI26562.</title>
        <authorList>
            <person name="Kim J.H."/>
            <person name="Oh H.-M."/>
        </authorList>
    </citation>
    <scope>NUCLEOTIDE SEQUENCE [LARGE SCALE GENOMIC DNA]</scope>
    <source>
        <strain evidence="3">PAMC 26633</strain>
    </source>
</reference>
<proteinExistence type="predicted"/>
<name>A0A226WPZ5_CABSO</name>
<comment type="caution">
    <text evidence="2">The sequence shown here is derived from an EMBL/GenBank/DDBJ whole genome shotgun (WGS) entry which is preliminary data.</text>
</comment>
<dbReference type="AlphaFoldDB" id="A0A226WPZ5"/>
<organism evidence="2 3">
    <name type="scientific">Caballeronia sordidicola</name>
    <name type="common">Burkholderia sordidicola</name>
    <dbReference type="NCBI Taxonomy" id="196367"/>
    <lineage>
        <taxon>Bacteria</taxon>
        <taxon>Pseudomonadati</taxon>
        <taxon>Pseudomonadota</taxon>
        <taxon>Betaproteobacteria</taxon>
        <taxon>Burkholderiales</taxon>
        <taxon>Burkholderiaceae</taxon>
        <taxon>Caballeronia</taxon>
    </lineage>
</organism>
<feature type="domain" description="Lipocalin-like" evidence="1">
    <location>
        <begin position="4"/>
        <end position="88"/>
    </location>
</feature>
<sequence>MIDSQGRYSLQIFKAERPRFASGNKLTGTAVEFEAAALGSSTHFGTVNVDQAENTITFSVQGASFPNWEGERQIRRYELRGDELSYRLAPRPDGDVPISIWKRMR</sequence>
<accession>A0A226WPZ5</accession>
<evidence type="ECO:0000313" key="3">
    <source>
        <dbReference type="Proteomes" id="UP000214720"/>
    </source>
</evidence>
<dbReference type="Pfam" id="PF13924">
    <property type="entry name" value="Lipocalin_5"/>
    <property type="match status" value="1"/>
</dbReference>